<organism evidence="2">
    <name type="scientific">Mytilinidion resinicola</name>
    <dbReference type="NCBI Taxonomy" id="574789"/>
    <lineage>
        <taxon>Eukaryota</taxon>
        <taxon>Fungi</taxon>
        <taxon>Dikarya</taxon>
        <taxon>Ascomycota</taxon>
        <taxon>Pezizomycotina</taxon>
        <taxon>Dothideomycetes</taxon>
        <taxon>Pleosporomycetidae</taxon>
        <taxon>Mytilinidiales</taxon>
        <taxon>Mytilinidiaceae</taxon>
        <taxon>Mytilinidion</taxon>
    </lineage>
</organism>
<sequence length="185" mass="20385">MAAFMQFHDAAAGGPLNWIASEKTPFCQFRRDRVDRRIVIPEARHTAFIGEASHDMAQTATWAGMETNCSGHHHQQGIRQRNNAVTLRLGSIGRPRPQSGFVVTGTLGPRSRSPRESDDSTMLGVPPMLEPLFIMQPPAVRGRLWSPSRSPRVTPLDHSHCALRARVPITTAAAASPYRVEIACE</sequence>
<dbReference type="RefSeq" id="XP_033583807.1">
    <property type="nucleotide sequence ID" value="XM_033724679.1"/>
</dbReference>
<reference evidence="4" key="3">
    <citation type="submission" date="2025-04" db="UniProtKB">
        <authorList>
            <consortium name="RefSeq"/>
        </authorList>
    </citation>
    <scope>IDENTIFICATION</scope>
    <source>
        <strain evidence="4">CBS 304.34</strain>
    </source>
</reference>
<feature type="region of interest" description="Disordered" evidence="1">
    <location>
        <begin position="98"/>
        <end position="122"/>
    </location>
</feature>
<gene>
    <name evidence="2 4" type="ORF">BDZ99DRAFT_513116</name>
</gene>
<accession>A0A6A6Z7Z9</accession>
<reference evidence="4" key="2">
    <citation type="submission" date="2020-04" db="EMBL/GenBank/DDBJ databases">
        <authorList>
            <consortium name="NCBI Genome Project"/>
        </authorList>
    </citation>
    <scope>NUCLEOTIDE SEQUENCE</scope>
    <source>
        <strain evidence="4">CBS 304.34</strain>
    </source>
</reference>
<reference evidence="2 4" key="1">
    <citation type="journal article" date="2020" name="Stud. Mycol.">
        <title>101 Dothideomycetes genomes: a test case for predicting lifestyles and emergence of pathogens.</title>
        <authorList>
            <person name="Haridas S."/>
            <person name="Albert R."/>
            <person name="Binder M."/>
            <person name="Bloem J."/>
            <person name="Labutti K."/>
            <person name="Salamov A."/>
            <person name="Andreopoulos B."/>
            <person name="Baker S."/>
            <person name="Barry K."/>
            <person name="Bills G."/>
            <person name="Bluhm B."/>
            <person name="Cannon C."/>
            <person name="Castanera R."/>
            <person name="Culley D."/>
            <person name="Daum C."/>
            <person name="Ezra D."/>
            <person name="Gonzalez J."/>
            <person name="Henrissat B."/>
            <person name="Kuo A."/>
            <person name="Liang C."/>
            <person name="Lipzen A."/>
            <person name="Lutzoni F."/>
            <person name="Magnuson J."/>
            <person name="Mondo S."/>
            <person name="Nolan M."/>
            <person name="Ohm R."/>
            <person name="Pangilinan J."/>
            <person name="Park H.-J."/>
            <person name="Ramirez L."/>
            <person name="Alfaro M."/>
            <person name="Sun H."/>
            <person name="Tritt A."/>
            <person name="Yoshinaga Y."/>
            <person name="Zwiers L.-H."/>
            <person name="Turgeon B."/>
            <person name="Goodwin S."/>
            <person name="Spatafora J."/>
            <person name="Crous P."/>
            <person name="Grigoriev I."/>
        </authorList>
    </citation>
    <scope>NUCLEOTIDE SEQUENCE</scope>
    <source>
        <strain evidence="2 4">CBS 304.34</strain>
    </source>
</reference>
<proteinExistence type="predicted"/>
<evidence type="ECO:0000313" key="4">
    <source>
        <dbReference type="RefSeq" id="XP_033583807.1"/>
    </source>
</evidence>
<name>A0A6A6Z7Z9_9PEZI</name>
<evidence type="ECO:0000313" key="2">
    <source>
        <dbReference type="EMBL" id="KAF2816843.1"/>
    </source>
</evidence>
<dbReference type="EMBL" id="MU003692">
    <property type="protein sequence ID" value="KAF2816843.1"/>
    <property type="molecule type" value="Genomic_DNA"/>
</dbReference>
<dbReference type="GeneID" id="54465572"/>
<protein>
    <submittedName>
        <fullName evidence="2 4">Uncharacterized protein</fullName>
    </submittedName>
</protein>
<dbReference type="Proteomes" id="UP000504636">
    <property type="component" value="Unplaced"/>
</dbReference>
<keyword evidence="3" id="KW-1185">Reference proteome</keyword>
<evidence type="ECO:0000256" key="1">
    <source>
        <dbReference type="SAM" id="MobiDB-lite"/>
    </source>
</evidence>
<dbReference type="AlphaFoldDB" id="A0A6A6Z7Z9"/>
<evidence type="ECO:0000313" key="3">
    <source>
        <dbReference type="Proteomes" id="UP000504636"/>
    </source>
</evidence>